<dbReference type="VEuPathDB" id="FungiDB:AeMF1_013819"/>
<gene>
    <name evidence="2" type="ORF">Ae201684_017605</name>
</gene>
<feature type="signal peptide" evidence="1">
    <location>
        <begin position="1"/>
        <end position="16"/>
    </location>
</feature>
<reference evidence="2 3" key="1">
    <citation type="submission" date="2019-07" db="EMBL/GenBank/DDBJ databases">
        <title>Genomics analysis of Aphanomyces spp. identifies a new class of oomycete effector associated with host adaptation.</title>
        <authorList>
            <person name="Gaulin E."/>
        </authorList>
    </citation>
    <scope>NUCLEOTIDE SEQUENCE [LARGE SCALE GENOMIC DNA]</scope>
    <source>
        <strain evidence="2 3">ATCC 201684</strain>
    </source>
</reference>
<accession>A0A6G0W8K8</accession>
<feature type="chain" id="PRO_5026199975" description="Tyrosine-protein kinase ephrin type A/B receptor-like domain-containing protein" evidence="1">
    <location>
        <begin position="17"/>
        <end position="569"/>
    </location>
</feature>
<sequence length="569" mass="58603">MRKLIVVAVLAPSIAGGILCPKGSYLNATLAKCLLCPAGTFGSSPGLTTSNCSGPCTAGFYCPLGSTSSTPQECGPPTYFCPSGAPVRQVVAPGYYTTASSLARLGLDDSLDLSAYQAAAAQLPCDRGYYCLRGIRYACPPGTFGQTVGLQTSDCSGLCPPGTLTASWRLFKAKEGSYCPLASAMPTPCPPGVFGATSGLNTSACSAPCPLGSFCRSGTIAPEPCPAGLFGNATGLSRKECSLECSATSCVLPLCAAGYYCPLGTLAPIPCGSSSVYCPQGSSMPTAVSAGYYTIVTASLNSIDATLAAVGNQVADDASEPRSVRAWYLLPQWLEISLSCWYFWFLRRAGVVCVYCSLPQWLLLARDTTPEGSPTYANNPCLDPSVYCPTGSSTPTVVTDGFWTVLSTDDARLRVSQQICPLGSYCVQGVAHLCPTGTFGNTTGLASSACSGRCNPGSICPRGTISPQGQPCPAGTYTTNGQQCLPCQPGFWCTAGASSPTQRECGDSTVYCPLGAANPLVVQAGYYAANANSPANANADFTTQIQCPIANTALIPQCPSITQGPNSAF</sequence>
<keyword evidence="1" id="KW-0732">Signal</keyword>
<evidence type="ECO:0000313" key="3">
    <source>
        <dbReference type="Proteomes" id="UP000481153"/>
    </source>
</evidence>
<evidence type="ECO:0008006" key="4">
    <source>
        <dbReference type="Google" id="ProtNLM"/>
    </source>
</evidence>
<evidence type="ECO:0000313" key="2">
    <source>
        <dbReference type="EMBL" id="KAF0723525.1"/>
    </source>
</evidence>
<dbReference type="SMART" id="SM01411">
    <property type="entry name" value="Ephrin_rec_like"/>
    <property type="match status" value="6"/>
</dbReference>
<dbReference type="EMBL" id="VJMJ01000304">
    <property type="protein sequence ID" value="KAF0723525.1"/>
    <property type="molecule type" value="Genomic_DNA"/>
</dbReference>
<comment type="caution">
    <text evidence="2">The sequence shown here is derived from an EMBL/GenBank/DDBJ whole genome shotgun (WGS) entry which is preliminary data.</text>
</comment>
<organism evidence="2 3">
    <name type="scientific">Aphanomyces euteiches</name>
    <dbReference type="NCBI Taxonomy" id="100861"/>
    <lineage>
        <taxon>Eukaryota</taxon>
        <taxon>Sar</taxon>
        <taxon>Stramenopiles</taxon>
        <taxon>Oomycota</taxon>
        <taxon>Saprolegniomycetes</taxon>
        <taxon>Saprolegniales</taxon>
        <taxon>Verrucalvaceae</taxon>
        <taxon>Aphanomyces</taxon>
    </lineage>
</organism>
<proteinExistence type="predicted"/>
<protein>
    <recommendedName>
        <fullName evidence="4">Tyrosine-protein kinase ephrin type A/B receptor-like domain-containing protein</fullName>
    </recommendedName>
</protein>
<dbReference type="AlphaFoldDB" id="A0A6G0W8K8"/>
<dbReference type="Proteomes" id="UP000481153">
    <property type="component" value="Unassembled WGS sequence"/>
</dbReference>
<evidence type="ECO:0000256" key="1">
    <source>
        <dbReference type="SAM" id="SignalP"/>
    </source>
</evidence>
<keyword evidence="3" id="KW-1185">Reference proteome</keyword>
<dbReference type="PANTHER" id="PTHR46104:SF1">
    <property type="entry name" value="GENE 9195-RELATED"/>
    <property type="match status" value="1"/>
</dbReference>
<dbReference type="PANTHER" id="PTHR46104">
    <property type="entry name" value="GENE 9195-RELATED-RELATED"/>
    <property type="match status" value="1"/>
</dbReference>
<name>A0A6G0W8K8_9STRA</name>